<reference evidence="1 2" key="1">
    <citation type="journal article" date="2018" name="ACS Chem. Biol.">
        <title>Ketoreductase domain dysfunction expands chemodiversity: malyngamide biosynthesis in the cyanobacterium Okeania hirsuta.</title>
        <authorList>
            <person name="Moss N.A."/>
            <person name="Leao T."/>
            <person name="Rankin M."/>
            <person name="McCullough T.M."/>
            <person name="Qu P."/>
            <person name="Korobeynikov A."/>
            <person name="Smith J.L."/>
            <person name="Gerwick L."/>
            <person name="Gerwick W.H."/>
        </authorList>
    </citation>
    <scope>NUCLEOTIDE SEQUENCE [LARGE SCALE GENOMIC DNA]</scope>
    <source>
        <strain evidence="1 2">PAB10Feb10-1</strain>
    </source>
</reference>
<dbReference type="AlphaFoldDB" id="A0A3N6PB38"/>
<dbReference type="OrthoDB" id="1082857at2"/>
<gene>
    <name evidence="1" type="ORF">D5R40_16165</name>
</gene>
<dbReference type="Proteomes" id="UP000269154">
    <property type="component" value="Unassembled WGS sequence"/>
</dbReference>
<name>A0A3N6PB38_9CYAN</name>
<keyword evidence="2" id="KW-1185">Reference proteome</keyword>
<sequence>MSALDNDQVIELSQLLSQPIISTLEADLNSAKRFVKFLTTYSFEEASNLIQEGDQIRELEDENSELPRGVSKPSKLKMVTFLYRQIDPVDRLEKLFQVQVPLISLIPLPLLQIEKAEFDFNIHIVSETDLTTEGAKSRALLGERSNAENETQTQYGKSFKGLKARLSPSVGRSESGEIHQTTDANMKVKLQMRQADLPGGLAYWMSTFNNATSLNQVELPQPDSKDESP</sequence>
<proteinExistence type="predicted"/>
<accession>A0A3N6PB38</accession>
<dbReference type="EMBL" id="RCBY01000087">
    <property type="protein sequence ID" value="RQH40802.1"/>
    <property type="molecule type" value="Genomic_DNA"/>
</dbReference>
<comment type="caution">
    <text evidence="1">The sequence shown here is derived from an EMBL/GenBank/DDBJ whole genome shotgun (WGS) entry which is preliminary data.</text>
</comment>
<protein>
    <submittedName>
        <fullName evidence="1">DUF2589 domain-containing protein</fullName>
    </submittedName>
</protein>
<evidence type="ECO:0000313" key="1">
    <source>
        <dbReference type="EMBL" id="RQH40802.1"/>
    </source>
</evidence>
<dbReference type="InterPro" id="IPR024510">
    <property type="entry name" value="DUF2589"/>
</dbReference>
<dbReference type="RefSeq" id="WP_124154893.1">
    <property type="nucleotide sequence ID" value="NZ_CAWOLW010000703.1"/>
</dbReference>
<evidence type="ECO:0000313" key="2">
    <source>
        <dbReference type="Proteomes" id="UP000269154"/>
    </source>
</evidence>
<organism evidence="1 2">
    <name type="scientific">Okeania hirsuta</name>
    <dbReference type="NCBI Taxonomy" id="1458930"/>
    <lineage>
        <taxon>Bacteria</taxon>
        <taxon>Bacillati</taxon>
        <taxon>Cyanobacteriota</taxon>
        <taxon>Cyanophyceae</taxon>
        <taxon>Oscillatoriophycideae</taxon>
        <taxon>Oscillatoriales</taxon>
        <taxon>Microcoleaceae</taxon>
        <taxon>Okeania</taxon>
    </lineage>
</organism>
<dbReference type="Pfam" id="PF11655">
    <property type="entry name" value="DUF2589"/>
    <property type="match status" value="1"/>
</dbReference>